<name>A0A6S7IFA1_PARCT</name>
<dbReference type="Proteomes" id="UP001152795">
    <property type="component" value="Unassembled WGS sequence"/>
</dbReference>
<evidence type="ECO:0000313" key="1">
    <source>
        <dbReference type="EMBL" id="CAB4004861.1"/>
    </source>
</evidence>
<keyword evidence="2" id="KW-1185">Reference proteome</keyword>
<proteinExistence type="predicted"/>
<dbReference type="EMBL" id="CACRXK020005026">
    <property type="protein sequence ID" value="CAB4004861.1"/>
    <property type="molecule type" value="Genomic_DNA"/>
</dbReference>
<comment type="caution">
    <text evidence="1">The sequence shown here is derived from an EMBL/GenBank/DDBJ whole genome shotgun (WGS) entry which is preliminary data.</text>
</comment>
<protein>
    <submittedName>
        <fullName evidence="1">Uncharacterized protein</fullName>
    </submittedName>
</protein>
<accession>A0A6S7IFA1</accession>
<evidence type="ECO:0000313" key="2">
    <source>
        <dbReference type="Proteomes" id="UP001152795"/>
    </source>
</evidence>
<reference evidence="1" key="1">
    <citation type="submission" date="2020-04" db="EMBL/GenBank/DDBJ databases">
        <authorList>
            <person name="Alioto T."/>
            <person name="Alioto T."/>
            <person name="Gomez Garrido J."/>
        </authorList>
    </citation>
    <scope>NUCLEOTIDE SEQUENCE</scope>
    <source>
        <strain evidence="1">A484AB</strain>
    </source>
</reference>
<gene>
    <name evidence="1" type="ORF">PACLA_8A086711</name>
</gene>
<dbReference type="AlphaFoldDB" id="A0A6S7IFA1"/>
<sequence length="128" mass="14255">MLNYPPLNDNVAVISENDTPVAVSVEEVLSHLQRIGSGKSSDPDNLPNWVLKSFADLLAEPVTVILNASLAFREERLYPRCGRSQSIWFHSWLLYYIGRNILNSSLDRNCGCEGRNRTSAAYGLSEGI</sequence>
<organism evidence="1 2">
    <name type="scientific">Paramuricea clavata</name>
    <name type="common">Red gorgonian</name>
    <name type="synonym">Violescent sea-whip</name>
    <dbReference type="NCBI Taxonomy" id="317549"/>
    <lineage>
        <taxon>Eukaryota</taxon>
        <taxon>Metazoa</taxon>
        <taxon>Cnidaria</taxon>
        <taxon>Anthozoa</taxon>
        <taxon>Octocorallia</taxon>
        <taxon>Malacalcyonacea</taxon>
        <taxon>Plexauridae</taxon>
        <taxon>Paramuricea</taxon>
    </lineage>
</organism>